<evidence type="ECO:0000256" key="1">
    <source>
        <dbReference type="ARBA" id="ARBA00022618"/>
    </source>
</evidence>
<dbReference type="InterPro" id="IPR036751">
    <property type="entry name" value="SpoVG_sf"/>
</dbReference>
<dbReference type="SUPFAM" id="SSF160537">
    <property type="entry name" value="SpoVG-like"/>
    <property type="match status" value="1"/>
</dbReference>
<dbReference type="Proteomes" id="UP000179243">
    <property type="component" value="Unassembled WGS sequence"/>
</dbReference>
<evidence type="ECO:0000256" key="3">
    <source>
        <dbReference type="ARBA" id="ARBA00023306"/>
    </source>
</evidence>
<dbReference type="PANTHER" id="PTHR38429:SF1">
    <property type="entry name" value="SEPTATION PROTEIN SPOVG-RELATED"/>
    <property type="match status" value="1"/>
</dbReference>
<evidence type="ECO:0008006" key="6">
    <source>
        <dbReference type="Google" id="ProtNLM"/>
    </source>
</evidence>
<gene>
    <name evidence="4" type="ORF">A2519_03975</name>
</gene>
<proteinExistence type="predicted"/>
<keyword evidence="2" id="KW-0717">Septation</keyword>
<dbReference type="GO" id="GO:0030435">
    <property type="term" value="P:sporulation resulting in formation of a cellular spore"/>
    <property type="evidence" value="ECO:0007669"/>
    <property type="project" value="InterPro"/>
</dbReference>
<evidence type="ECO:0000256" key="2">
    <source>
        <dbReference type="ARBA" id="ARBA00023210"/>
    </source>
</evidence>
<dbReference type="Gene3D" id="3.30.1120.40">
    <property type="entry name" value="Stage V sporulation protein G"/>
    <property type="match status" value="1"/>
</dbReference>
<evidence type="ECO:0000313" key="4">
    <source>
        <dbReference type="EMBL" id="OGK05718.1"/>
    </source>
</evidence>
<evidence type="ECO:0000313" key="5">
    <source>
        <dbReference type="Proteomes" id="UP000179243"/>
    </source>
</evidence>
<dbReference type="EMBL" id="MFYX01000050">
    <property type="protein sequence ID" value="OGK05718.1"/>
    <property type="molecule type" value="Genomic_DNA"/>
</dbReference>
<sequence>MKTNIELTAIKVYPFKQAKGKIKGFVQVVLNNALKLNGLKIVEGENGLFLSYPSEKGKDGNYYSIYNPITRESRTEIQDAVLANYEAAVSA</sequence>
<dbReference type="Pfam" id="PF04026">
    <property type="entry name" value="SpoVG"/>
    <property type="match status" value="1"/>
</dbReference>
<keyword evidence="3" id="KW-0131">Cell cycle</keyword>
<reference evidence="4 5" key="1">
    <citation type="journal article" date="2016" name="Nat. Commun.">
        <title>Thousands of microbial genomes shed light on interconnected biogeochemical processes in an aquifer system.</title>
        <authorList>
            <person name="Anantharaman K."/>
            <person name="Brown C.T."/>
            <person name="Hug L.A."/>
            <person name="Sharon I."/>
            <person name="Castelle C.J."/>
            <person name="Probst A.J."/>
            <person name="Thomas B.C."/>
            <person name="Singh A."/>
            <person name="Wilkins M.J."/>
            <person name="Karaoz U."/>
            <person name="Brodie E.L."/>
            <person name="Williams K.H."/>
            <person name="Hubbard S.S."/>
            <person name="Banfield J.F."/>
        </authorList>
    </citation>
    <scope>NUCLEOTIDE SEQUENCE [LARGE SCALE GENOMIC DNA]</scope>
</reference>
<dbReference type="AlphaFoldDB" id="A0A1F7FGK0"/>
<dbReference type="GO" id="GO:0000917">
    <property type="term" value="P:division septum assembly"/>
    <property type="evidence" value="ECO:0007669"/>
    <property type="project" value="UniProtKB-KW"/>
</dbReference>
<accession>A0A1F7FGK0</accession>
<name>A0A1F7FGK0_UNCRA</name>
<organism evidence="4 5">
    <name type="scientific">Candidatus Raymondbacteria bacterium RIFOXYD12_FULL_49_13</name>
    <dbReference type="NCBI Taxonomy" id="1817890"/>
    <lineage>
        <taxon>Bacteria</taxon>
        <taxon>Raymondiibacteriota</taxon>
    </lineage>
</organism>
<dbReference type="PANTHER" id="PTHR38429">
    <property type="entry name" value="SEPTATION PROTEIN SPOVG-RELATED"/>
    <property type="match status" value="1"/>
</dbReference>
<comment type="caution">
    <text evidence="4">The sequence shown here is derived from an EMBL/GenBank/DDBJ whole genome shotgun (WGS) entry which is preliminary data.</text>
</comment>
<dbReference type="InterPro" id="IPR007170">
    <property type="entry name" value="SpoVG"/>
</dbReference>
<protein>
    <recommendedName>
        <fullName evidence="6">Septation protein spoVG</fullName>
    </recommendedName>
</protein>
<keyword evidence="1" id="KW-0132">Cell division</keyword>